<dbReference type="CDD" id="cd09002">
    <property type="entry name" value="GH43_XYL-like"/>
    <property type="match status" value="1"/>
</dbReference>
<dbReference type="InterPro" id="IPR023296">
    <property type="entry name" value="Glyco_hydro_beta-prop_sf"/>
</dbReference>
<evidence type="ECO:0000256" key="3">
    <source>
        <dbReference type="ARBA" id="ARBA00023295"/>
    </source>
</evidence>
<keyword evidence="8" id="KW-1185">Reference proteome</keyword>
<evidence type="ECO:0000256" key="2">
    <source>
        <dbReference type="ARBA" id="ARBA00022801"/>
    </source>
</evidence>
<dbReference type="SUPFAM" id="SSF49899">
    <property type="entry name" value="Concanavalin A-like lectins/glucanases"/>
    <property type="match status" value="1"/>
</dbReference>
<keyword evidence="5" id="KW-0732">Signal</keyword>
<dbReference type="RefSeq" id="WP_212228334.1">
    <property type="nucleotide sequence ID" value="NZ_JAGUCN010000011.1"/>
</dbReference>
<evidence type="ECO:0000259" key="6">
    <source>
        <dbReference type="Pfam" id="PF17851"/>
    </source>
</evidence>
<dbReference type="Pfam" id="PF17851">
    <property type="entry name" value="GH43_C2"/>
    <property type="match status" value="1"/>
</dbReference>
<accession>A0ABS5KAB5</accession>
<dbReference type="EMBL" id="JAGUCN010000011">
    <property type="protein sequence ID" value="MBS2211963.1"/>
    <property type="molecule type" value="Genomic_DNA"/>
</dbReference>
<keyword evidence="2 4" id="KW-0378">Hydrolase</keyword>
<dbReference type="InterPro" id="IPR013320">
    <property type="entry name" value="ConA-like_dom_sf"/>
</dbReference>
<evidence type="ECO:0000313" key="8">
    <source>
        <dbReference type="Proteomes" id="UP000721861"/>
    </source>
</evidence>
<evidence type="ECO:0000256" key="1">
    <source>
        <dbReference type="ARBA" id="ARBA00009865"/>
    </source>
</evidence>
<dbReference type="Pfam" id="PF04616">
    <property type="entry name" value="Glyco_hydro_43"/>
    <property type="match status" value="1"/>
</dbReference>
<keyword evidence="3 4" id="KW-0326">Glycosidase</keyword>
<comment type="similarity">
    <text evidence="1 4">Belongs to the glycosyl hydrolase 43 family.</text>
</comment>
<dbReference type="Proteomes" id="UP000721861">
    <property type="component" value="Unassembled WGS sequence"/>
</dbReference>
<organism evidence="7 8">
    <name type="scientific">Carboxylicivirga mesophila</name>
    <dbReference type="NCBI Taxonomy" id="1166478"/>
    <lineage>
        <taxon>Bacteria</taxon>
        <taxon>Pseudomonadati</taxon>
        <taxon>Bacteroidota</taxon>
        <taxon>Bacteroidia</taxon>
        <taxon>Marinilabiliales</taxon>
        <taxon>Marinilabiliaceae</taxon>
        <taxon>Carboxylicivirga</taxon>
    </lineage>
</organism>
<comment type="caution">
    <text evidence="7">The sequence shown here is derived from an EMBL/GenBank/DDBJ whole genome shotgun (WGS) entry which is preliminary data.</text>
</comment>
<dbReference type="Gene3D" id="2.115.10.20">
    <property type="entry name" value="Glycosyl hydrolase domain, family 43"/>
    <property type="match status" value="1"/>
</dbReference>
<dbReference type="InterPro" id="IPR041542">
    <property type="entry name" value="GH43_C2"/>
</dbReference>
<feature type="chain" id="PRO_5045914117" evidence="5">
    <location>
        <begin position="20"/>
        <end position="502"/>
    </location>
</feature>
<evidence type="ECO:0000256" key="4">
    <source>
        <dbReference type="RuleBase" id="RU361187"/>
    </source>
</evidence>
<feature type="domain" description="Beta-xylosidase C-terminal Concanavalin A-like" evidence="6">
    <location>
        <begin position="326"/>
        <end position="498"/>
    </location>
</feature>
<dbReference type="PANTHER" id="PTHR42812">
    <property type="entry name" value="BETA-XYLOSIDASE"/>
    <property type="match status" value="1"/>
</dbReference>
<gene>
    <name evidence="7" type="ORF">KEM09_11140</name>
</gene>
<dbReference type="SUPFAM" id="SSF75005">
    <property type="entry name" value="Arabinanase/levansucrase/invertase"/>
    <property type="match status" value="1"/>
</dbReference>
<feature type="signal peptide" evidence="5">
    <location>
        <begin position="1"/>
        <end position="19"/>
    </location>
</feature>
<reference evidence="7 8" key="1">
    <citation type="journal article" date="2014" name="Int. J. Syst. Evol. Microbiol.">
        <title>Carboxylicivirga gen. nov. in the family Marinilabiliaceae with two novel species, Carboxylicivirga mesophila sp. nov. and Carboxylicivirga taeanensis sp. nov., and reclassification of Cytophaga fermentans as Saccharicrinis fermentans gen. nov., comb. nov.</title>
        <authorList>
            <person name="Yang S.H."/>
            <person name="Seo H.S."/>
            <person name="Woo J.H."/>
            <person name="Oh H.M."/>
            <person name="Jang H."/>
            <person name="Lee J.H."/>
            <person name="Kim S.J."/>
            <person name="Kwon K.K."/>
        </authorList>
    </citation>
    <scope>NUCLEOTIDE SEQUENCE [LARGE SCALE GENOMIC DNA]</scope>
    <source>
        <strain evidence="7 8">JCM 18290</strain>
    </source>
</reference>
<name>A0ABS5KAB5_9BACT</name>
<dbReference type="InterPro" id="IPR006710">
    <property type="entry name" value="Glyco_hydro_43"/>
</dbReference>
<evidence type="ECO:0000313" key="7">
    <source>
        <dbReference type="EMBL" id="MBS2211963.1"/>
    </source>
</evidence>
<proteinExistence type="inferred from homology"/>
<sequence length="502" mass="56405">MKKLVLILSFIVFYNIVSAQSQPDSQLAAQGSFMNPIFAGDYPDPSILVDGDNFCVVHSSFEYYPGLTIWHSRDLVNWTPLVNALTEYVGSVWAPDIAKYDGKYYIYFPANNTNYVVVSESVEGPWSAPVDLHIGNIDPGNVVDEEGNRFLYFSNGGYVPLSADGLSVTGELKHAYDGWPIPRDWSIECFCMEGPKLFKRGDYYYLLVAQGGTAGPATGHMVVAARSKSVTGPWENSPYNPIIRTKSKDEKWWSVGHATVFGDAQNDWWMLFHGYEKDHYNMGRQSLLMPVEWTADNWFKVPDNVQVDEPIKLPVLAGSESAFELSDSFDEPRLNAQWKFFRGDDSLRYKLDNGLVISGKGHNIAESEPLLCVPRHHSYTAEVELEIEGDAIGGLVLFYSPKIASGILADSSNVLANLRGWQFVTEENVLNNRVWLKLKNCNNTVDMYYCCDGTNWYKIENSAEVSAYHHNVLSDFLSLRIGLVSMGAGQVTFKNFKYTPIE</sequence>
<evidence type="ECO:0000256" key="5">
    <source>
        <dbReference type="SAM" id="SignalP"/>
    </source>
</evidence>
<dbReference type="InterPro" id="IPR051795">
    <property type="entry name" value="Glycosyl_Hydrlase_43"/>
</dbReference>
<dbReference type="Gene3D" id="2.60.120.200">
    <property type="match status" value="1"/>
</dbReference>
<dbReference type="PANTHER" id="PTHR42812:SF2">
    <property type="entry name" value="XYLOSIDASE_ARABINOSIDASE"/>
    <property type="match status" value="1"/>
</dbReference>
<protein>
    <submittedName>
        <fullName evidence="7">Family 43 glycosylhydrolase</fullName>
    </submittedName>
</protein>